<feature type="transmembrane region" description="Helical" evidence="17">
    <location>
        <begin position="40"/>
        <end position="59"/>
    </location>
</feature>
<dbReference type="GO" id="GO:0005886">
    <property type="term" value="C:plasma membrane"/>
    <property type="evidence" value="ECO:0007669"/>
    <property type="project" value="UniProtKB-SubCell"/>
</dbReference>
<keyword evidence="12 16" id="KW-0406">Ion transport</keyword>
<feature type="transmembrane region" description="Helical" evidence="17">
    <location>
        <begin position="145"/>
        <end position="174"/>
    </location>
</feature>
<keyword evidence="9" id="KW-0851">Voltage-gated channel</keyword>
<comment type="similarity">
    <text evidence="2 16">Belongs to the two pore domain potassium channel (TC 1.A.1.8) family.</text>
</comment>
<keyword evidence="6 16" id="KW-0812">Transmembrane</keyword>
<comment type="subcellular location">
    <subcellularLocation>
        <location evidence="1">Cell membrane</location>
        <topology evidence="1">Multi-pass membrane protein</topology>
    </subcellularLocation>
</comment>
<keyword evidence="7" id="KW-0479">Metal-binding</keyword>
<dbReference type="InterPro" id="IPR013099">
    <property type="entry name" value="K_chnl_dom"/>
</dbReference>
<dbReference type="PRINTS" id="PR01333">
    <property type="entry name" value="2POREKCHANEL"/>
</dbReference>
<keyword evidence="10" id="KW-0630">Potassium</keyword>
<evidence type="ECO:0000256" key="11">
    <source>
        <dbReference type="ARBA" id="ARBA00022989"/>
    </source>
</evidence>
<evidence type="ECO:0000259" key="18">
    <source>
        <dbReference type="Pfam" id="PF07885"/>
    </source>
</evidence>
<dbReference type="Proteomes" id="UP001219934">
    <property type="component" value="Unassembled WGS sequence"/>
</dbReference>
<dbReference type="GO" id="GO:0046872">
    <property type="term" value="F:metal ion binding"/>
    <property type="evidence" value="ECO:0007669"/>
    <property type="project" value="UniProtKB-KW"/>
</dbReference>
<evidence type="ECO:0000256" key="13">
    <source>
        <dbReference type="ARBA" id="ARBA00023136"/>
    </source>
</evidence>
<dbReference type="PANTHER" id="PTHR11003:SF264">
    <property type="entry name" value="POTASSIUM CHANNEL SUBFAMILY K MEMBER 13-LIKE"/>
    <property type="match status" value="1"/>
</dbReference>
<feature type="transmembrane region" description="Helical" evidence="17">
    <location>
        <begin position="209"/>
        <end position="230"/>
    </location>
</feature>
<feature type="transmembrane region" description="Helical" evidence="17">
    <location>
        <begin position="242"/>
        <end position="259"/>
    </location>
</feature>
<feature type="transmembrane region" description="Helical" evidence="17">
    <location>
        <begin position="118"/>
        <end position="139"/>
    </location>
</feature>
<evidence type="ECO:0000256" key="1">
    <source>
        <dbReference type="ARBA" id="ARBA00004651"/>
    </source>
</evidence>
<dbReference type="GO" id="GO:0022841">
    <property type="term" value="F:potassium ion leak channel activity"/>
    <property type="evidence" value="ECO:0007669"/>
    <property type="project" value="TreeGrafter"/>
</dbReference>
<dbReference type="EMBL" id="JAPTMU010000016">
    <property type="protein sequence ID" value="KAJ4930194.1"/>
    <property type="molecule type" value="Genomic_DNA"/>
</dbReference>
<comment type="caution">
    <text evidence="19">The sequence shown here is derived from an EMBL/GenBank/DDBJ whole genome shotgun (WGS) entry which is preliminary data.</text>
</comment>
<dbReference type="FunFam" id="1.10.287.70:FF:000070">
    <property type="entry name" value="Potassium channel, subfamily K, member 12 like"/>
    <property type="match status" value="1"/>
</dbReference>
<dbReference type="PRINTS" id="PR01588">
    <property type="entry name" value="THIKCHANNEL"/>
</dbReference>
<protein>
    <recommendedName>
        <fullName evidence="18">Potassium channel domain-containing protein</fullName>
    </recommendedName>
</protein>
<organism evidence="19 20">
    <name type="scientific">Pogonophryne albipinna</name>
    <dbReference type="NCBI Taxonomy" id="1090488"/>
    <lineage>
        <taxon>Eukaryota</taxon>
        <taxon>Metazoa</taxon>
        <taxon>Chordata</taxon>
        <taxon>Craniata</taxon>
        <taxon>Vertebrata</taxon>
        <taxon>Euteleostomi</taxon>
        <taxon>Actinopterygii</taxon>
        <taxon>Neopterygii</taxon>
        <taxon>Teleostei</taxon>
        <taxon>Neoteleostei</taxon>
        <taxon>Acanthomorphata</taxon>
        <taxon>Eupercaria</taxon>
        <taxon>Perciformes</taxon>
        <taxon>Notothenioidei</taxon>
        <taxon>Pogonophryne</taxon>
    </lineage>
</organism>
<keyword evidence="20" id="KW-1185">Reference proteome</keyword>
<keyword evidence="11 17" id="KW-1133">Transmembrane helix</keyword>
<evidence type="ECO:0000256" key="3">
    <source>
        <dbReference type="ARBA" id="ARBA00022448"/>
    </source>
</evidence>
<keyword evidence="3 16" id="KW-0813">Transport</keyword>
<dbReference type="SUPFAM" id="SSF81324">
    <property type="entry name" value="Voltage-gated potassium channels"/>
    <property type="match status" value="2"/>
</dbReference>
<evidence type="ECO:0000256" key="9">
    <source>
        <dbReference type="ARBA" id="ARBA00022882"/>
    </source>
</evidence>
<evidence type="ECO:0000256" key="15">
    <source>
        <dbReference type="ARBA" id="ARBA00034430"/>
    </source>
</evidence>
<feature type="domain" description="Potassium channel" evidence="18">
    <location>
        <begin position="221"/>
        <end position="264"/>
    </location>
</feature>
<dbReference type="GO" id="GO:0030322">
    <property type="term" value="P:stabilization of membrane potential"/>
    <property type="evidence" value="ECO:0007669"/>
    <property type="project" value="TreeGrafter"/>
</dbReference>
<feature type="domain" description="Potassium channel" evidence="18">
    <location>
        <begin position="110"/>
        <end position="167"/>
    </location>
</feature>
<evidence type="ECO:0000256" key="12">
    <source>
        <dbReference type="ARBA" id="ARBA00023065"/>
    </source>
</evidence>
<dbReference type="AlphaFoldDB" id="A0AAD6FCR9"/>
<evidence type="ECO:0000313" key="20">
    <source>
        <dbReference type="Proteomes" id="UP001219934"/>
    </source>
</evidence>
<accession>A0AAD6FCR9</accession>
<keyword evidence="13 17" id="KW-0472">Membrane</keyword>
<keyword evidence="8" id="KW-0631">Potassium channel</keyword>
<evidence type="ECO:0000256" key="14">
    <source>
        <dbReference type="ARBA" id="ARBA00023303"/>
    </source>
</evidence>
<dbReference type="GO" id="GO:0015271">
    <property type="term" value="F:outward rectifier potassium channel activity"/>
    <property type="evidence" value="ECO:0007669"/>
    <property type="project" value="TreeGrafter"/>
</dbReference>
<evidence type="ECO:0000256" key="6">
    <source>
        <dbReference type="ARBA" id="ARBA00022692"/>
    </source>
</evidence>
<sequence>MQHSAGWCLSAAAELMAHRRAGGCCCPRAPMNEDNARFCLLAGLILLYLLCGAAIFSALEHPFELRARRLWKQQLENFTQRYRVNLGALHTLLRQYEEANGAGIRVDTLRPRWDFSGAFYFVGTVVSTIGFGMTTPVTIAGKIFLIFYGLIGCAATILFFNLFLERIITMLAYIMRWCHERRLRCAGVESSREESSGEEDSLEGWKPSVYYVMLILGVASVVIACSASTLYSSMENWSYVDSLYFCFVAFSTIGFGDLVSSQRQQYESQEAYRLGNCLFILMGEDTATGDGSVETVCDSETDAGTVADGAYVGRRLSGEMISVNELMVSNKVSLALLQKQLSETAHQGPRQSYGHQNGFSGGVGALAIMNNRLQETSVDR</sequence>
<proteinExistence type="inferred from homology"/>
<keyword evidence="14 16" id="KW-0407">Ion channel</keyword>
<keyword evidence="5" id="KW-0633">Potassium transport</keyword>
<name>A0AAD6FCR9_9TELE</name>
<dbReference type="PANTHER" id="PTHR11003">
    <property type="entry name" value="POTASSIUM CHANNEL, SUBFAMILY K"/>
    <property type="match status" value="1"/>
</dbReference>
<evidence type="ECO:0000256" key="4">
    <source>
        <dbReference type="ARBA" id="ARBA00022475"/>
    </source>
</evidence>
<evidence type="ECO:0000256" key="10">
    <source>
        <dbReference type="ARBA" id="ARBA00022958"/>
    </source>
</evidence>
<reference evidence="19" key="1">
    <citation type="submission" date="2022-11" db="EMBL/GenBank/DDBJ databases">
        <title>Chromosome-level genome of Pogonophryne albipinna.</title>
        <authorList>
            <person name="Jo E."/>
        </authorList>
    </citation>
    <scope>NUCLEOTIDE SEQUENCE</scope>
    <source>
        <strain evidence="19">SGF0006</strain>
        <tissue evidence="19">Muscle</tissue>
    </source>
</reference>
<evidence type="ECO:0000256" key="2">
    <source>
        <dbReference type="ARBA" id="ARBA00006666"/>
    </source>
</evidence>
<keyword evidence="4" id="KW-1003">Cell membrane</keyword>
<evidence type="ECO:0000256" key="17">
    <source>
        <dbReference type="SAM" id="Phobius"/>
    </source>
</evidence>
<evidence type="ECO:0000313" key="19">
    <source>
        <dbReference type="EMBL" id="KAJ4930194.1"/>
    </source>
</evidence>
<dbReference type="InterPro" id="IPR003280">
    <property type="entry name" value="2pore_dom_K_chnl"/>
</dbReference>
<dbReference type="Gene3D" id="1.10.287.70">
    <property type="match status" value="1"/>
</dbReference>
<dbReference type="GO" id="GO:0034702">
    <property type="term" value="C:monoatomic ion channel complex"/>
    <property type="evidence" value="ECO:0007669"/>
    <property type="project" value="UniProtKB-KW"/>
</dbReference>
<evidence type="ECO:0000256" key="7">
    <source>
        <dbReference type="ARBA" id="ARBA00022723"/>
    </source>
</evidence>
<evidence type="ECO:0000256" key="8">
    <source>
        <dbReference type="ARBA" id="ARBA00022826"/>
    </source>
</evidence>
<evidence type="ECO:0000256" key="16">
    <source>
        <dbReference type="RuleBase" id="RU003857"/>
    </source>
</evidence>
<comment type="catalytic activity">
    <reaction evidence="15">
        <text>K(+)(in) = K(+)(out)</text>
        <dbReference type="Rhea" id="RHEA:29463"/>
        <dbReference type="ChEBI" id="CHEBI:29103"/>
    </reaction>
</comment>
<evidence type="ECO:0000256" key="5">
    <source>
        <dbReference type="ARBA" id="ARBA00022538"/>
    </source>
</evidence>
<gene>
    <name evidence="19" type="ORF">JOQ06_019200</name>
</gene>
<dbReference type="InterPro" id="IPR005410">
    <property type="entry name" value="2pore_dom_K_chnl_THIK"/>
</dbReference>
<dbReference type="Pfam" id="PF07885">
    <property type="entry name" value="Ion_trans_2"/>
    <property type="match status" value="2"/>
</dbReference>